<keyword evidence="2 7" id="KW-0732">Signal</keyword>
<gene>
    <name evidence="9" type="ORF">BINO364_LOCUS274</name>
</gene>
<dbReference type="FunFam" id="3.40.50.1820:FF:000021">
    <property type="entry name" value="Lipase"/>
    <property type="match status" value="1"/>
</dbReference>
<keyword evidence="5" id="KW-0443">Lipid metabolism</keyword>
<dbReference type="Pfam" id="PF04083">
    <property type="entry name" value="Abhydro_lipase"/>
    <property type="match status" value="1"/>
</dbReference>
<evidence type="ECO:0000313" key="10">
    <source>
        <dbReference type="Proteomes" id="UP000838878"/>
    </source>
</evidence>
<dbReference type="Gene3D" id="3.40.50.1820">
    <property type="entry name" value="alpha/beta hydrolase"/>
    <property type="match status" value="1"/>
</dbReference>
<evidence type="ECO:0000256" key="5">
    <source>
        <dbReference type="ARBA" id="ARBA00023098"/>
    </source>
</evidence>
<sequence>MRAVYVLLCLALARNAVCNIVRHQYNPRVDTLVVHPNDYADQVQREREVKMTHHHESVSQESKEQFSYDDVGDYPTSFRSVKNWNVPVFSTVVTQSDQVPYGDVIEWRGVQIAVGPNSPVSETKEIERIFRDAYKTIQHVSEEDKKKIHDLFQYNGGKYEEDSHYNATQLIRKYHYGVEEHVVKTDDGYFLTLFRIKAKQDSFEVTKRPVVFLMHGVLGSADEWLLMGPEYSLAYLLTDAGYDVWLGNVRGNKYSRRHVTKHVSNPDFWQFSIDEIALMDLPVMIDYALKVSEQKKLIYIGHSQGSTIFFALAATHPEYREKITMMFALSPMVYMTNVRSPLFRMIAPSSQFYERLYDGIGHEEFQPSKELVHTIGGNICDWEIGCKHICSNIYFVMAGVDTAGMDFDLIPSIASHLPAGASTRQIFHYGQGVASQEFRKFNYGVDINKKIYGQNVPPKYNMSEVDVPVVLYFSEEDWLAHPKDVERLHRELPNVKEVYEVPEQHFSTMDFQFSKKAPEIVYKRLIESIKNYY</sequence>
<keyword evidence="3" id="KW-0378">Hydrolase</keyword>
<dbReference type="GO" id="GO:0016787">
    <property type="term" value="F:hydrolase activity"/>
    <property type="evidence" value="ECO:0007669"/>
    <property type="project" value="UniProtKB-KW"/>
</dbReference>
<comment type="similarity">
    <text evidence="1">Belongs to the AB hydrolase superfamily. Lipase family.</text>
</comment>
<dbReference type="SUPFAM" id="SSF53474">
    <property type="entry name" value="alpha/beta-Hydrolases"/>
    <property type="match status" value="1"/>
</dbReference>
<evidence type="ECO:0000256" key="1">
    <source>
        <dbReference type="ARBA" id="ARBA00010701"/>
    </source>
</evidence>
<feature type="domain" description="Partial AB-hydrolase lipase" evidence="8">
    <location>
        <begin position="168"/>
        <end position="227"/>
    </location>
</feature>
<dbReference type="PANTHER" id="PTHR11005">
    <property type="entry name" value="LYSOSOMAL ACID LIPASE-RELATED"/>
    <property type="match status" value="1"/>
</dbReference>
<organism evidence="9 10">
    <name type="scientific">Brenthis ino</name>
    <name type="common">lesser marbled fritillary</name>
    <dbReference type="NCBI Taxonomy" id="405034"/>
    <lineage>
        <taxon>Eukaryota</taxon>
        <taxon>Metazoa</taxon>
        <taxon>Ecdysozoa</taxon>
        <taxon>Arthropoda</taxon>
        <taxon>Hexapoda</taxon>
        <taxon>Insecta</taxon>
        <taxon>Pterygota</taxon>
        <taxon>Neoptera</taxon>
        <taxon>Endopterygota</taxon>
        <taxon>Lepidoptera</taxon>
        <taxon>Glossata</taxon>
        <taxon>Ditrysia</taxon>
        <taxon>Papilionoidea</taxon>
        <taxon>Nymphalidae</taxon>
        <taxon>Heliconiinae</taxon>
        <taxon>Argynnini</taxon>
        <taxon>Brenthis</taxon>
    </lineage>
</organism>
<dbReference type="InterPro" id="IPR006693">
    <property type="entry name" value="AB_hydrolase_lipase"/>
</dbReference>
<evidence type="ECO:0000256" key="7">
    <source>
        <dbReference type="SAM" id="SignalP"/>
    </source>
</evidence>
<evidence type="ECO:0000256" key="4">
    <source>
        <dbReference type="ARBA" id="ARBA00022963"/>
    </source>
</evidence>
<accession>A0A8J9XZ58</accession>
<feature type="non-terminal residue" evidence="9">
    <location>
        <position position="533"/>
    </location>
</feature>
<reference evidence="9" key="1">
    <citation type="submission" date="2021-12" db="EMBL/GenBank/DDBJ databases">
        <authorList>
            <person name="Martin H S."/>
        </authorList>
    </citation>
    <scope>NUCLEOTIDE SEQUENCE</scope>
</reference>
<evidence type="ECO:0000256" key="6">
    <source>
        <dbReference type="ARBA" id="ARBA00023180"/>
    </source>
</evidence>
<feature type="signal peptide" evidence="7">
    <location>
        <begin position="1"/>
        <end position="18"/>
    </location>
</feature>
<dbReference type="OrthoDB" id="9974421at2759"/>
<dbReference type="InterPro" id="IPR029058">
    <property type="entry name" value="AB_hydrolase_fold"/>
</dbReference>
<evidence type="ECO:0000259" key="8">
    <source>
        <dbReference type="Pfam" id="PF04083"/>
    </source>
</evidence>
<proteinExistence type="inferred from homology"/>
<dbReference type="Proteomes" id="UP000838878">
    <property type="component" value="Chromosome 1"/>
</dbReference>
<name>A0A8J9XZ58_9NEOP</name>
<dbReference type="AlphaFoldDB" id="A0A8J9XZ58"/>
<keyword evidence="4" id="KW-0442">Lipid degradation</keyword>
<keyword evidence="6" id="KW-0325">Glycoprotein</keyword>
<feature type="chain" id="PRO_5035429879" description="Partial AB-hydrolase lipase domain-containing protein" evidence="7">
    <location>
        <begin position="19"/>
        <end position="533"/>
    </location>
</feature>
<dbReference type="EMBL" id="OV170221">
    <property type="protein sequence ID" value="CAH0713079.1"/>
    <property type="molecule type" value="Genomic_DNA"/>
</dbReference>
<protein>
    <recommendedName>
        <fullName evidence="8">Partial AB-hydrolase lipase domain-containing protein</fullName>
    </recommendedName>
</protein>
<evidence type="ECO:0000256" key="3">
    <source>
        <dbReference type="ARBA" id="ARBA00022801"/>
    </source>
</evidence>
<evidence type="ECO:0000256" key="2">
    <source>
        <dbReference type="ARBA" id="ARBA00022729"/>
    </source>
</evidence>
<evidence type="ECO:0000313" key="9">
    <source>
        <dbReference type="EMBL" id="CAH0713079.1"/>
    </source>
</evidence>
<keyword evidence="10" id="KW-1185">Reference proteome</keyword>
<dbReference type="GO" id="GO:0016042">
    <property type="term" value="P:lipid catabolic process"/>
    <property type="evidence" value="ECO:0007669"/>
    <property type="project" value="UniProtKB-KW"/>
</dbReference>